<name>A0A1C7IFJ3_9FIRM</name>
<dbReference type="PANTHER" id="PTHR42942:SF1">
    <property type="entry name" value="ALKYLTRANSFERASE-LIKE PROTEIN 1"/>
    <property type="match status" value="1"/>
</dbReference>
<dbReference type="Proteomes" id="UP000092574">
    <property type="component" value="Chromosome"/>
</dbReference>
<dbReference type="InterPro" id="IPR036388">
    <property type="entry name" value="WH-like_DNA-bd_sf"/>
</dbReference>
<dbReference type="STRING" id="1796616.A4V09_19915"/>
<dbReference type="SUPFAM" id="SSF46767">
    <property type="entry name" value="Methylated DNA-protein cysteine methyltransferase, C-terminal domain"/>
    <property type="match status" value="1"/>
</dbReference>
<dbReference type="EMBL" id="CP015405">
    <property type="protein sequence ID" value="ANU77798.1"/>
    <property type="molecule type" value="Genomic_DNA"/>
</dbReference>
<keyword evidence="3" id="KW-0808">Transferase</keyword>
<dbReference type="GO" id="GO:0006281">
    <property type="term" value="P:DNA repair"/>
    <property type="evidence" value="ECO:0007669"/>
    <property type="project" value="InterPro"/>
</dbReference>
<proteinExistence type="predicted"/>
<evidence type="ECO:0000259" key="2">
    <source>
        <dbReference type="Pfam" id="PF01035"/>
    </source>
</evidence>
<sequence>MDFYKRVEYVCKQIPRGRAATYGQIALLCGMPSHSRQVGYALNKKIKSPDIPAHRIVNHKGYLSGSASFTYPDTQESLLKKEGIPVTPEHTIDLKKYAWRHTLDDAIRFRTYFAAHNL</sequence>
<dbReference type="GO" id="GO:0032259">
    <property type="term" value="P:methylation"/>
    <property type="evidence" value="ECO:0007669"/>
    <property type="project" value="UniProtKB-KW"/>
</dbReference>
<reference evidence="3" key="1">
    <citation type="submission" date="2017-04" db="EMBL/GenBank/DDBJ databases">
        <title>Complete Genome Sequences of Twelve Strains of a Stable Defined Moderately Diverse Mouse Microbiota 2 (sDMDMm2).</title>
        <authorList>
            <person name="Uchimura Y."/>
            <person name="Wyss M."/>
            <person name="Brugiroux S."/>
            <person name="Limenitakis J.P."/>
            <person name="Stecher B."/>
            <person name="McCoy K.D."/>
            <person name="Macpherson A.J."/>
        </authorList>
    </citation>
    <scope>NUCLEOTIDE SEQUENCE</scope>
    <source>
        <strain evidence="3">YL58</strain>
    </source>
</reference>
<evidence type="ECO:0000313" key="3">
    <source>
        <dbReference type="EMBL" id="ANU77798.1"/>
    </source>
</evidence>
<dbReference type="OrthoDB" id="9789813at2"/>
<dbReference type="InterPro" id="IPR014048">
    <property type="entry name" value="MethylDNA_cys_MeTrfase_DNA-bd"/>
</dbReference>
<protein>
    <submittedName>
        <fullName evidence="3">Cysteine methyltransferase</fullName>
    </submittedName>
</protein>
<organism evidence="3 4">
    <name type="scientific">Blautia pseudococcoides</name>
    <dbReference type="NCBI Taxonomy" id="1796616"/>
    <lineage>
        <taxon>Bacteria</taxon>
        <taxon>Bacillati</taxon>
        <taxon>Bacillota</taxon>
        <taxon>Clostridia</taxon>
        <taxon>Lachnospirales</taxon>
        <taxon>Lachnospiraceae</taxon>
        <taxon>Blautia</taxon>
    </lineage>
</organism>
<dbReference type="InterPro" id="IPR052520">
    <property type="entry name" value="ATL_DNA_repair"/>
</dbReference>
<feature type="domain" description="Methylated-DNA-[protein]-cysteine S-methyltransferase DNA binding" evidence="2">
    <location>
        <begin position="2"/>
        <end position="84"/>
    </location>
</feature>
<dbReference type="CDD" id="cd06445">
    <property type="entry name" value="ATase"/>
    <property type="match status" value="1"/>
</dbReference>
<evidence type="ECO:0000313" key="4">
    <source>
        <dbReference type="Proteomes" id="UP000092574"/>
    </source>
</evidence>
<dbReference type="AlphaFoldDB" id="A0A1C7IFJ3"/>
<keyword evidence="4" id="KW-1185">Reference proteome</keyword>
<keyword evidence="1" id="KW-0227">DNA damage</keyword>
<dbReference type="Pfam" id="PF01035">
    <property type="entry name" value="DNA_binding_1"/>
    <property type="match status" value="1"/>
</dbReference>
<gene>
    <name evidence="3" type="ORF">A4V09_19915</name>
</gene>
<evidence type="ECO:0000256" key="1">
    <source>
        <dbReference type="ARBA" id="ARBA00022763"/>
    </source>
</evidence>
<dbReference type="GO" id="GO:0008168">
    <property type="term" value="F:methyltransferase activity"/>
    <property type="evidence" value="ECO:0007669"/>
    <property type="project" value="UniProtKB-KW"/>
</dbReference>
<dbReference type="InterPro" id="IPR036217">
    <property type="entry name" value="MethylDNA_cys_MeTrfase_DNAb"/>
</dbReference>
<dbReference type="Gene3D" id="1.10.10.10">
    <property type="entry name" value="Winged helix-like DNA-binding domain superfamily/Winged helix DNA-binding domain"/>
    <property type="match status" value="1"/>
</dbReference>
<keyword evidence="3" id="KW-0489">Methyltransferase</keyword>
<dbReference type="PANTHER" id="PTHR42942">
    <property type="entry name" value="6-O-METHYLGUANINE DNA METHYLTRANSFERASE"/>
    <property type="match status" value="1"/>
</dbReference>
<dbReference type="KEGG" id="byl:A4V09_19915"/>
<accession>A0A1C7IFJ3</accession>
<dbReference type="RefSeq" id="WP_065543900.1">
    <property type="nucleotide sequence ID" value="NZ_CP015405.2"/>
</dbReference>